<name>A0A7I8L209_SPIIN</name>
<dbReference type="Pfam" id="PF01501">
    <property type="entry name" value="Glyco_transf_8"/>
    <property type="match status" value="1"/>
</dbReference>
<evidence type="ECO:0000256" key="4">
    <source>
        <dbReference type="RuleBase" id="RU362027"/>
    </source>
</evidence>
<dbReference type="GO" id="GO:0071555">
    <property type="term" value="P:cell wall organization"/>
    <property type="evidence" value="ECO:0007669"/>
    <property type="project" value="UniProtKB-KW"/>
</dbReference>
<dbReference type="UniPathway" id="UPA00845"/>
<reference evidence="5" key="1">
    <citation type="submission" date="2020-02" db="EMBL/GenBank/DDBJ databases">
        <authorList>
            <person name="Scholz U."/>
            <person name="Mascher M."/>
            <person name="Fiebig A."/>
        </authorList>
    </citation>
    <scope>NUCLEOTIDE SEQUENCE</scope>
</reference>
<keyword evidence="4" id="KW-0961">Cell wall biogenesis/degradation</keyword>
<dbReference type="AlphaFoldDB" id="A0A7I8L209"/>
<dbReference type="Proteomes" id="UP000663760">
    <property type="component" value="Chromosome 10"/>
</dbReference>
<evidence type="ECO:0000256" key="2">
    <source>
        <dbReference type="ARBA" id="ARBA00006351"/>
    </source>
</evidence>
<evidence type="ECO:0000313" key="6">
    <source>
        <dbReference type="Proteomes" id="UP000663760"/>
    </source>
</evidence>
<sequence>MPSALQRMRAMEASLSKAGRAYPDCAAMATNLRTMAYNSEEQLRAQSHQVSHLVHLAAGTISKGLHCLSMQLTSRYFGLRPEQRELPKKSRTRRADLYHLAIFSDNILACSVVIKSAVSSSADPSKLVIHVVTDSLNFPAMTMWFLMNPPRPASVHVASTEDFAWLPVDFGSQLRRSVGVNPRFVSPLNHLRFYLPQIFPFLGKVLLLDHDVVVRKDLRPLWRVNLKGKVNGAVETCGGGSSPSLRLESFVDLSDPALAGAFDPKSCPWAFGMNIFDLDQWRRRGLTEVYQKWLQLAAERTSWKAGTLPLGLLTFYNHTRPLARRWHLLGLGRGADGAARADVERAAVIHYDGSLKPWLEVAVPRYRGYWARFVDYGHPLLRQCNIHE</sequence>
<gene>
    <name evidence="5" type="ORF">SI8410_10014767</name>
</gene>
<comment type="pathway">
    <text evidence="1 4">Glycan metabolism; pectin biosynthesis.</text>
</comment>
<dbReference type="InterPro" id="IPR029044">
    <property type="entry name" value="Nucleotide-diphossugar_trans"/>
</dbReference>
<dbReference type="OrthoDB" id="411524at2759"/>
<protein>
    <recommendedName>
        <fullName evidence="4">Hexosyltransferase</fullName>
        <ecNumber evidence="4">2.4.1.-</ecNumber>
    </recommendedName>
</protein>
<dbReference type="EC" id="2.4.1.-" evidence="4"/>
<evidence type="ECO:0000256" key="1">
    <source>
        <dbReference type="ARBA" id="ARBA00004877"/>
    </source>
</evidence>
<keyword evidence="3 4" id="KW-0328">Glycosyltransferase</keyword>
<dbReference type="SUPFAM" id="SSF53448">
    <property type="entry name" value="Nucleotide-diphospho-sugar transferases"/>
    <property type="match status" value="1"/>
</dbReference>
<evidence type="ECO:0000313" key="5">
    <source>
        <dbReference type="EMBL" id="CAA7404089.1"/>
    </source>
</evidence>
<dbReference type="Gene3D" id="3.90.550.10">
    <property type="entry name" value="Spore Coat Polysaccharide Biosynthesis Protein SpsA, Chain A"/>
    <property type="match status" value="1"/>
</dbReference>
<dbReference type="InterPro" id="IPR002495">
    <property type="entry name" value="Glyco_trans_8"/>
</dbReference>
<keyword evidence="4" id="KW-0333">Golgi apparatus</keyword>
<dbReference type="PANTHER" id="PTHR32116:SF0">
    <property type="entry name" value="GALACTURONOSYLTRANSFERASE 6-RELATED"/>
    <property type="match status" value="1"/>
</dbReference>
<comment type="subcellular location">
    <subcellularLocation>
        <location evidence="4">Golgi apparatus membrane</location>
        <topology evidence="4">Single-pass type II membrane protein</topology>
    </subcellularLocation>
</comment>
<dbReference type="GO" id="GO:0047262">
    <property type="term" value="F:polygalacturonate 4-alpha-galacturonosyltransferase activity"/>
    <property type="evidence" value="ECO:0007669"/>
    <property type="project" value="InterPro"/>
</dbReference>
<dbReference type="CDD" id="cd06429">
    <property type="entry name" value="GT8_like_1"/>
    <property type="match status" value="1"/>
</dbReference>
<dbReference type="EMBL" id="LR746273">
    <property type="protein sequence ID" value="CAA7404089.1"/>
    <property type="molecule type" value="Genomic_DNA"/>
</dbReference>
<organism evidence="5 6">
    <name type="scientific">Spirodela intermedia</name>
    <name type="common">Intermediate duckweed</name>
    <dbReference type="NCBI Taxonomy" id="51605"/>
    <lineage>
        <taxon>Eukaryota</taxon>
        <taxon>Viridiplantae</taxon>
        <taxon>Streptophyta</taxon>
        <taxon>Embryophyta</taxon>
        <taxon>Tracheophyta</taxon>
        <taxon>Spermatophyta</taxon>
        <taxon>Magnoliopsida</taxon>
        <taxon>Liliopsida</taxon>
        <taxon>Araceae</taxon>
        <taxon>Lemnoideae</taxon>
        <taxon>Spirodela</taxon>
    </lineage>
</organism>
<accession>A0A7I8L209</accession>
<proteinExistence type="inferred from homology"/>
<dbReference type="GO" id="GO:0000139">
    <property type="term" value="C:Golgi membrane"/>
    <property type="evidence" value="ECO:0007669"/>
    <property type="project" value="UniProtKB-SubCell"/>
</dbReference>
<dbReference type="PANTHER" id="PTHR32116">
    <property type="entry name" value="GALACTURONOSYLTRANSFERASE 4-RELATED"/>
    <property type="match status" value="1"/>
</dbReference>
<dbReference type="InterPro" id="IPR029993">
    <property type="entry name" value="GAUT"/>
</dbReference>
<keyword evidence="6" id="KW-1185">Reference proteome</keyword>
<dbReference type="GO" id="GO:0045489">
    <property type="term" value="P:pectin biosynthetic process"/>
    <property type="evidence" value="ECO:0007669"/>
    <property type="project" value="UniProtKB-UniPathway"/>
</dbReference>
<keyword evidence="3 4" id="KW-0808">Transferase</keyword>
<evidence type="ECO:0000256" key="3">
    <source>
        <dbReference type="ARBA" id="ARBA00022676"/>
    </source>
</evidence>
<comment type="similarity">
    <text evidence="2 4">Belongs to the glycosyltransferase 8 family.</text>
</comment>